<evidence type="ECO:0000256" key="4">
    <source>
        <dbReference type="ARBA" id="ARBA00005150"/>
    </source>
</evidence>
<dbReference type="InterPro" id="IPR013221">
    <property type="entry name" value="Mur_ligase_cen"/>
</dbReference>
<dbReference type="GO" id="GO:0008841">
    <property type="term" value="F:dihydrofolate synthase activity"/>
    <property type="evidence" value="ECO:0007669"/>
    <property type="project" value="UniProtKB-EC"/>
</dbReference>
<dbReference type="NCBIfam" id="TIGR01499">
    <property type="entry name" value="folC"/>
    <property type="match status" value="1"/>
</dbReference>
<gene>
    <name evidence="25" type="ORF">A5CBH24_13460</name>
</gene>
<dbReference type="Pfam" id="PF08245">
    <property type="entry name" value="Mur_ligase_M"/>
    <property type="match status" value="1"/>
</dbReference>
<keyword evidence="26" id="KW-1185">Reference proteome</keyword>
<dbReference type="FunFam" id="3.40.1190.10:FF:000011">
    <property type="entry name" value="Folylpolyglutamate synthase/dihydrofolate synthase"/>
    <property type="match status" value="1"/>
</dbReference>
<dbReference type="InterPro" id="IPR036565">
    <property type="entry name" value="Mur-like_cat_sf"/>
</dbReference>
<comment type="catalytic activity">
    <reaction evidence="21">
        <text>7,8-dihydropteroate + L-glutamate + ATP = 7,8-dihydrofolate + ADP + phosphate + H(+)</text>
        <dbReference type="Rhea" id="RHEA:23584"/>
        <dbReference type="ChEBI" id="CHEBI:15378"/>
        <dbReference type="ChEBI" id="CHEBI:17839"/>
        <dbReference type="ChEBI" id="CHEBI:29985"/>
        <dbReference type="ChEBI" id="CHEBI:30616"/>
        <dbReference type="ChEBI" id="CHEBI:43474"/>
        <dbReference type="ChEBI" id="CHEBI:57451"/>
        <dbReference type="ChEBI" id="CHEBI:456216"/>
        <dbReference type="EC" id="6.3.2.12"/>
    </reaction>
</comment>
<evidence type="ECO:0000256" key="3">
    <source>
        <dbReference type="ARBA" id="ARBA00004799"/>
    </source>
</evidence>
<proteinExistence type="inferred from homology"/>
<feature type="domain" description="Mur ligase C-terminal" evidence="23">
    <location>
        <begin position="304"/>
        <end position="422"/>
    </location>
</feature>
<evidence type="ECO:0000256" key="22">
    <source>
        <dbReference type="PIRNR" id="PIRNR001563"/>
    </source>
</evidence>
<keyword evidence="14" id="KW-0289">Folate biosynthesis</keyword>
<keyword evidence="11 22" id="KW-0547">Nucleotide-binding</keyword>
<evidence type="ECO:0000256" key="1">
    <source>
        <dbReference type="ARBA" id="ARBA00001946"/>
    </source>
</evidence>
<evidence type="ECO:0000256" key="2">
    <source>
        <dbReference type="ARBA" id="ARBA00002714"/>
    </source>
</evidence>
<reference evidence="26" key="1">
    <citation type="submission" date="2019-06" db="EMBL/GenBank/DDBJ databases">
        <title>Alistipes onderdonkii subsp. vulgaris subsp. nov., Alistipes dispar sp. nov. and Alistipes communis sp. nov., isolated from human faeces, and creation of Alistipes onderdonkii subsp. onderdonkii subsp. nov.</title>
        <authorList>
            <person name="Sakamoto M."/>
            <person name="Ikeyama N."/>
            <person name="Ogata Y."/>
            <person name="Suda W."/>
            <person name="Iino T."/>
            <person name="Hattori M."/>
            <person name="Ohkuma M."/>
        </authorList>
    </citation>
    <scope>NUCLEOTIDE SEQUENCE [LARGE SCALE GENOMIC DNA]</scope>
    <source>
        <strain evidence="26">5CBH24</strain>
    </source>
</reference>
<dbReference type="InterPro" id="IPR018109">
    <property type="entry name" value="Folylpolyglutamate_synth_CS"/>
</dbReference>
<dbReference type="GeneID" id="78342067"/>
<evidence type="ECO:0000313" key="26">
    <source>
        <dbReference type="Proteomes" id="UP000318946"/>
    </source>
</evidence>
<comment type="cofactor">
    <cofactor evidence="1">
        <name>Mg(2+)</name>
        <dbReference type="ChEBI" id="CHEBI:18420"/>
    </cofactor>
</comment>
<dbReference type="RefSeq" id="WP_019130519.1">
    <property type="nucleotide sequence ID" value="NZ_AP019735.1"/>
</dbReference>
<evidence type="ECO:0000256" key="17">
    <source>
        <dbReference type="ARBA" id="ARBA00032510"/>
    </source>
</evidence>
<comment type="pathway">
    <text evidence="4">Cofactor biosynthesis; tetrahydrofolylpolyglutamate biosynthesis.</text>
</comment>
<dbReference type="PIRSF" id="PIRSF001563">
    <property type="entry name" value="Folylpolyglu_synth"/>
    <property type="match status" value="1"/>
</dbReference>
<evidence type="ECO:0000256" key="13">
    <source>
        <dbReference type="ARBA" id="ARBA00022842"/>
    </source>
</evidence>
<name>A0A4Y1WSG7_9BACT</name>
<evidence type="ECO:0000256" key="14">
    <source>
        <dbReference type="ARBA" id="ARBA00022909"/>
    </source>
</evidence>
<evidence type="ECO:0000256" key="6">
    <source>
        <dbReference type="ARBA" id="ARBA00013023"/>
    </source>
</evidence>
<sequence>MNYSQTLEFLFSSMPTFQEKGVTAYKPGLERIAAFCRHLGNPQRNYFTIHVAGTNGKGSVSHIIAAVLQQAGYRTGLFTSPHLHDFRERIRVDGEMIPKQKVVNFVDKHRDKMTELGLSFFEMTAALAFDYFAQSDVEVAVIETGLGGRLDATNILLPIVSVVTNVGLEHTALLGDTLAKIAAEKAGIIKKSIPFVLGEANAAYDAVFEQVAAANKTRVVYAEREFACEGHELCGDRQHFRMVRRRDGHVLDFDLDLLGEYQCRNVLTALATLDLLHEQTPLTISRRAFVDGAASAARTTALQGRWQSLGERPKVLCDTGHNAHGLAYVAEQLRRSHEGGRLYCVVGFSGDKDIDAILALLPRDAYYLFTQAASERALPVSELAARAAAAGLDGEAVATVPEAVTRAKALAAPADTIFIGGSTFVVAEVL</sequence>
<dbReference type="InterPro" id="IPR036615">
    <property type="entry name" value="Mur_ligase_C_dom_sf"/>
</dbReference>
<dbReference type="PROSITE" id="PS01012">
    <property type="entry name" value="FOLYLPOLYGLU_SYNT_2"/>
    <property type="match status" value="1"/>
</dbReference>
<dbReference type="Gene3D" id="3.40.1190.10">
    <property type="entry name" value="Mur-like, catalytic domain"/>
    <property type="match status" value="1"/>
</dbReference>
<organism evidence="25 26">
    <name type="scientific">Alistipes communis</name>
    <dbReference type="NCBI Taxonomy" id="2585118"/>
    <lineage>
        <taxon>Bacteria</taxon>
        <taxon>Pseudomonadati</taxon>
        <taxon>Bacteroidota</taxon>
        <taxon>Bacteroidia</taxon>
        <taxon>Bacteroidales</taxon>
        <taxon>Rikenellaceae</taxon>
        <taxon>Alistipes</taxon>
    </lineage>
</organism>
<keyword evidence="13" id="KW-0460">Magnesium</keyword>
<comment type="catalytic activity">
    <reaction evidence="19">
        <text>10-formyltetrahydrofolyl-(gamma-L-Glu)(n) + L-glutamate + ATP = 10-formyltetrahydrofolyl-(gamma-L-Glu)(n+1) + ADP + phosphate + H(+)</text>
        <dbReference type="Rhea" id="RHEA:51904"/>
        <dbReference type="Rhea" id="RHEA-COMP:13088"/>
        <dbReference type="Rhea" id="RHEA-COMP:14300"/>
        <dbReference type="ChEBI" id="CHEBI:15378"/>
        <dbReference type="ChEBI" id="CHEBI:29985"/>
        <dbReference type="ChEBI" id="CHEBI:30616"/>
        <dbReference type="ChEBI" id="CHEBI:43474"/>
        <dbReference type="ChEBI" id="CHEBI:134413"/>
        <dbReference type="ChEBI" id="CHEBI:456216"/>
        <dbReference type="EC" id="6.3.2.17"/>
    </reaction>
</comment>
<evidence type="ECO:0000256" key="16">
    <source>
        <dbReference type="ARBA" id="ARBA00030592"/>
    </source>
</evidence>
<comment type="catalytic activity">
    <reaction evidence="20">
        <text>(6R)-5,10-methylenetetrahydrofolyl-(gamma-L-Glu)(n) + L-glutamate + ATP = (6R)-5,10-methylenetetrahydrofolyl-(gamma-L-Glu)(n+1) + ADP + phosphate + H(+)</text>
        <dbReference type="Rhea" id="RHEA:51912"/>
        <dbReference type="Rhea" id="RHEA-COMP:13257"/>
        <dbReference type="Rhea" id="RHEA-COMP:13258"/>
        <dbReference type="ChEBI" id="CHEBI:15378"/>
        <dbReference type="ChEBI" id="CHEBI:29985"/>
        <dbReference type="ChEBI" id="CHEBI:30616"/>
        <dbReference type="ChEBI" id="CHEBI:43474"/>
        <dbReference type="ChEBI" id="CHEBI:136572"/>
        <dbReference type="ChEBI" id="CHEBI:456216"/>
        <dbReference type="EC" id="6.3.2.17"/>
    </reaction>
</comment>
<dbReference type="Pfam" id="PF02875">
    <property type="entry name" value="Mur_ligase_C"/>
    <property type="match status" value="1"/>
</dbReference>
<evidence type="ECO:0000256" key="21">
    <source>
        <dbReference type="ARBA" id="ARBA00049161"/>
    </source>
</evidence>
<dbReference type="GO" id="GO:0046656">
    <property type="term" value="P:folic acid biosynthetic process"/>
    <property type="evidence" value="ECO:0007669"/>
    <property type="project" value="UniProtKB-KW"/>
</dbReference>
<dbReference type="EMBL" id="AP019735">
    <property type="protein sequence ID" value="BBL04033.1"/>
    <property type="molecule type" value="Genomic_DNA"/>
</dbReference>
<keyword evidence="12 22" id="KW-0067">ATP-binding</keyword>
<evidence type="ECO:0000256" key="7">
    <source>
        <dbReference type="ARBA" id="ARBA00013025"/>
    </source>
</evidence>
<dbReference type="EC" id="6.3.2.12" evidence="6"/>
<accession>A0A4Y1WSG7</accession>
<comment type="pathway">
    <text evidence="3">Cofactor biosynthesis; tetrahydrofolate biosynthesis; 7,8-dihydrofolate from 2-amino-4-hydroxy-6-hydroxymethyl-7,8-dihydropteridine diphosphate and 4-aminobenzoate: step 2/2.</text>
</comment>
<evidence type="ECO:0000256" key="15">
    <source>
        <dbReference type="ARBA" id="ARBA00030048"/>
    </source>
</evidence>
<keyword evidence="10" id="KW-0479">Metal-binding</keyword>
<dbReference type="GO" id="GO:0005737">
    <property type="term" value="C:cytoplasm"/>
    <property type="evidence" value="ECO:0007669"/>
    <property type="project" value="TreeGrafter"/>
</dbReference>
<dbReference type="GO" id="GO:0046872">
    <property type="term" value="F:metal ion binding"/>
    <property type="evidence" value="ECO:0007669"/>
    <property type="project" value="UniProtKB-KW"/>
</dbReference>
<evidence type="ECO:0000256" key="20">
    <source>
        <dbReference type="ARBA" id="ARBA00049035"/>
    </source>
</evidence>
<dbReference type="PANTHER" id="PTHR11136:SF0">
    <property type="entry name" value="DIHYDROFOLATE SYNTHETASE-RELATED"/>
    <property type="match status" value="1"/>
</dbReference>
<comment type="catalytic activity">
    <reaction evidence="18">
        <text>(6S)-5,6,7,8-tetrahydrofolyl-(gamma-L-Glu)(n) + L-glutamate + ATP = (6S)-5,6,7,8-tetrahydrofolyl-(gamma-L-Glu)(n+1) + ADP + phosphate + H(+)</text>
        <dbReference type="Rhea" id="RHEA:10580"/>
        <dbReference type="Rhea" id="RHEA-COMP:14738"/>
        <dbReference type="Rhea" id="RHEA-COMP:14740"/>
        <dbReference type="ChEBI" id="CHEBI:15378"/>
        <dbReference type="ChEBI" id="CHEBI:29985"/>
        <dbReference type="ChEBI" id="CHEBI:30616"/>
        <dbReference type="ChEBI" id="CHEBI:43474"/>
        <dbReference type="ChEBI" id="CHEBI:141005"/>
        <dbReference type="ChEBI" id="CHEBI:456216"/>
        <dbReference type="EC" id="6.3.2.17"/>
    </reaction>
</comment>
<evidence type="ECO:0000259" key="23">
    <source>
        <dbReference type="Pfam" id="PF02875"/>
    </source>
</evidence>
<dbReference type="SUPFAM" id="SSF53244">
    <property type="entry name" value="MurD-like peptide ligases, peptide-binding domain"/>
    <property type="match status" value="1"/>
</dbReference>
<dbReference type="KEGG" id="acou:A5CBH24_13460"/>
<dbReference type="SUPFAM" id="SSF53623">
    <property type="entry name" value="MurD-like peptide ligases, catalytic domain"/>
    <property type="match status" value="1"/>
</dbReference>
<evidence type="ECO:0000256" key="19">
    <source>
        <dbReference type="ARBA" id="ARBA00047808"/>
    </source>
</evidence>
<dbReference type="InterPro" id="IPR004101">
    <property type="entry name" value="Mur_ligase_C"/>
</dbReference>
<evidence type="ECO:0000256" key="8">
    <source>
        <dbReference type="ARBA" id="ARBA00019357"/>
    </source>
</evidence>
<comment type="similarity">
    <text evidence="5 22">Belongs to the folylpolyglutamate synthase family.</text>
</comment>
<dbReference type="Proteomes" id="UP000318946">
    <property type="component" value="Chromosome"/>
</dbReference>
<protein>
    <recommendedName>
        <fullName evidence="8">Dihydrofolate synthase/folylpolyglutamate synthase</fullName>
        <ecNumber evidence="6">6.3.2.12</ecNumber>
        <ecNumber evidence="7">6.3.2.17</ecNumber>
    </recommendedName>
    <alternativeName>
        <fullName evidence="17">Folylpoly-gamma-glutamate synthetase-dihydrofolate synthetase</fullName>
    </alternativeName>
    <alternativeName>
        <fullName evidence="15">Folylpolyglutamate synthetase</fullName>
    </alternativeName>
    <alternativeName>
        <fullName evidence="16">Tetrahydrofolylpolyglutamate synthase</fullName>
    </alternativeName>
</protein>
<evidence type="ECO:0000313" key="25">
    <source>
        <dbReference type="EMBL" id="BBL04033.1"/>
    </source>
</evidence>
<feature type="domain" description="Mur ligase central" evidence="24">
    <location>
        <begin position="51"/>
        <end position="272"/>
    </location>
</feature>
<dbReference type="OrthoDB" id="9809356at2"/>
<evidence type="ECO:0000256" key="9">
    <source>
        <dbReference type="ARBA" id="ARBA00022598"/>
    </source>
</evidence>
<evidence type="ECO:0000256" key="11">
    <source>
        <dbReference type="ARBA" id="ARBA00022741"/>
    </source>
</evidence>
<dbReference type="Gene3D" id="3.90.190.20">
    <property type="entry name" value="Mur ligase, C-terminal domain"/>
    <property type="match status" value="1"/>
</dbReference>
<dbReference type="GO" id="GO:0004326">
    <property type="term" value="F:tetrahydrofolylpolyglutamate synthase activity"/>
    <property type="evidence" value="ECO:0007669"/>
    <property type="project" value="UniProtKB-EC"/>
</dbReference>
<keyword evidence="9 22" id="KW-0436">Ligase</keyword>
<dbReference type="AlphaFoldDB" id="A0A4Y1WSG7"/>
<evidence type="ECO:0000256" key="5">
    <source>
        <dbReference type="ARBA" id="ARBA00008276"/>
    </source>
</evidence>
<evidence type="ECO:0000256" key="10">
    <source>
        <dbReference type="ARBA" id="ARBA00022723"/>
    </source>
</evidence>
<evidence type="ECO:0000256" key="18">
    <source>
        <dbReference type="ARBA" id="ARBA00047493"/>
    </source>
</evidence>
<evidence type="ECO:0000259" key="24">
    <source>
        <dbReference type="Pfam" id="PF08245"/>
    </source>
</evidence>
<dbReference type="EC" id="6.3.2.17" evidence="7"/>
<dbReference type="InterPro" id="IPR001645">
    <property type="entry name" value="Folylpolyglutamate_synth"/>
</dbReference>
<accession>A0A4Y1XMS5</accession>
<evidence type="ECO:0000256" key="12">
    <source>
        <dbReference type="ARBA" id="ARBA00022840"/>
    </source>
</evidence>
<comment type="function">
    <text evidence="2">Functions in two distinct reactions of the de novo folate biosynthetic pathway. Catalyzes the addition of a glutamate residue to dihydropteroate (7,8-dihydropteroate or H2Pte) to form dihydrofolate (7,8-dihydrofolate monoglutamate or H2Pte-Glu). Also catalyzes successive additions of L-glutamate to tetrahydrofolate or 10-formyltetrahydrofolate or 5,10-methylenetetrahydrofolate, leading to folylpolyglutamate derivatives.</text>
</comment>
<dbReference type="GO" id="GO:0005524">
    <property type="term" value="F:ATP binding"/>
    <property type="evidence" value="ECO:0007669"/>
    <property type="project" value="UniProtKB-KW"/>
</dbReference>
<dbReference type="PANTHER" id="PTHR11136">
    <property type="entry name" value="FOLYLPOLYGLUTAMATE SYNTHASE-RELATED"/>
    <property type="match status" value="1"/>
</dbReference>